<dbReference type="EMBL" id="JBHTOH010000006">
    <property type="protein sequence ID" value="MFD1410087.1"/>
    <property type="molecule type" value="Genomic_DNA"/>
</dbReference>
<accession>A0ABW4BMI2</accession>
<comment type="caution">
    <text evidence="1">The sequence shown here is derived from an EMBL/GenBank/DDBJ whole genome shotgun (WGS) entry which is preliminary data.</text>
</comment>
<dbReference type="Proteomes" id="UP001597191">
    <property type="component" value="Unassembled WGS sequence"/>
</dbReference>
<evidence type="ECO:0000313" key="1">
    <source>
        <dbReference type="EMBL" id="MFD1410087.1"/>
    </source>
</evidence>
<evidence type="ECO:0000313" key="2">
    <source>
        <dbReference type="Proteomes" id="UP001597191"/>
    </source>
</evidence>
<protein>
    <submittedName>
        <fullName evidence="1">Nucleotidyltransferase family protein</fullName>
    </submittedName>
</protein>
<dbReference type="InterPro" id="IPR009267">
    <property type="entry name" value="NTP_transf_6"/>
</dbReference>
<proteinExistence type="predicted"/>
<dbReference type="PANTHER" id="PTHR39166">
    <property type="entry name" value="BLL1166 PROTEIN"/>
    <property type="match status" value="1"/>
</dbReference>
<organism evidence="1 2">
    <name type="scientific">Lapidilactobacillus gannanensis</name>
    <dbReference type="NCBI Taxonomy" id="2486002"/>
    <lineage>
        <taxon>Bacteria</taxon>
        <taxon>Bacillati</taxon>
        <taxon>Bacillota</taxon>
        <taxon>Bacilli</taxon>
        <taxon>Lactobacillales</taxon>
        <taxon>Lactobacillaceae</taxon>
        <taxon>Lapidilactobacillus</taxon>
    </lineage>
</organism>
<dbReference type="PANTHER" id="PTHR39166:SF1">
    <property type="entry name" value="BLL1166 PROTEIN"/>
    <property type="match status" value="1"/>
</dbReference>
<keyword evidence="2" id="KW-1185">Reference proteome</keyword>
<dbReference type="Pfam" id="PF06042">
    <property type="entry name" value="NTP_transf_6"/>
    <property type="match status" value="1"/>
</dbReference>
<name>A0ABW4BMI2_9LACO</name>
<sequence length="196" mass="22941">MNEQKLKTLIRQSPELTDILKINTTLNLPDSWLCAGSLRNFIWNTLTGKPPFDHDSDVDLVFFDPSISYEKTAQLNQVLRQKYPQYNWELKNEAQMHLHNPHTAPYHSTRDAVRHFPERCTAIAARINPQTRQLELFLPYGLTDIVHFIIAPTPYFANDPEKNIIFNRRLTSKNWRQKWPQLRLVATESTSLDLKS</sequence>
<dbReference type="RefSeq" id="WP_125648465.1">
    <property type="nucleotide sequence ID" value="NZ_JBHTOH010000006.1"/>
</dbReference>
<reference evidence="2" key="1">
    <citation type="journal article" date="2019" name="Int. J. Syst. Evol. Microbiol.">
        <title>The Global Catalogue of Microorganisms (GCM) 10K type strain sequencing project: providing services to taxonomists for standard genome sequencing and annotation.</title>
        <authorList>
            <consortium name="The Broad Institute Genomics Platform"/>
            <consortium name="The Broad Institute Genome Sequencing Center for Infectious Disease"/>
            <person name="Wu L."/>
            <person name="Ma J."/>
        </authorList>
    </citation>
    <scope>NUCLEOTIDE SEQUENCE [LARGE SCALE GENOMIC DNA]</scope>
    <source>
        <strain evidence="2">CCM 8937</strain>
    </source>
</reference>
<gene>
    <name evidence="1" type="ORF">ACFQ4R_00375</name>
</gene>